<reference evidence="1 2" key="1">
    <citation type="submission" date="2016-05" db="EMBL/GenBank/DDBJ databases">
        <title>Genome Sequence of Pseudomonas citronellolis Strain SJTE-3, an Estrogens and Persistent Organic Pollutants degradation strain.</title>
        <authorList>
            <person name="Liang R."/>
        </authorList>
    </citation>
    <scope>NUCLEOTIDE SEQUENCE [LARGE SCALE GENOMIC DNA]</scope>
    <source>
        <strain evidence="1 2">SJTE-3</strain>
    </source>
</reference>
<proteinExistence type="predicted"/>
<dbReference type="EMBL" id="CP015878">
    <property type="protein sequence ID" value="ANI18216.1"/>
    <property type="molecule type" value="Genomic_DNA"/>
</dbReference>
<dbReference type="Proteomes" id="UP000077748">
    <property type="component" value="Chromosome"/>
</dbReference>
<evidence type="ECO:0000313" key="1">
    <source>
        <dbReference type="EMBL" id="ANI18216.1"/>
    </source>
</evidence>
<dbReference type="AlphaFoldDB" id="A0A1A9KK50"/>
<name>A0A1A9KK50_9PSED</name>
<organism evidence="1 2">
    <name type="scientific">Pseudomonas citronellolis</name>
    <dbReference type="NCBI Taxonomy" id="53408"/>
    <lineage>
        <taxon>Bacteria</taxon>
        <taxon>Pseudomonadati</taxon>
        <taxon>Pseudomonadota</taxon>
        <taxon>Gammaproteobacteria</taxon>
        <taxon>Pseudomonadales</taxon>
        <taxon>Pseudomonadaceae</taxon>
        <taxon>Pseudomonas</taxon>
    </lineage>
</organism>
<protein>
    <submittedName>
        <fullName evidence="1">Uncharacterized protein</fullName>
    </submittedName>
</protein>
<accession>A0A1A9KK50</accession>
<gene>
    <name evidence="1" type="ORF">A9C11_31290</name>
</gene>
<sequence>MLFDVGLGCWFKRQCIFAVRFPLGWSFGLDFRLGLQDFDTFAAGTSHPATHHSTGSQPDSQGLAVLHGFARRIEFLDHQLTGTLWNVEGHPIGLRLGQGLPTHEDALGEIRVVDIATSPPIASPHLGLPTVVIRHMHCHDSATHMGKEAATDILHIRRFHPHFHIVRRQEAQAPISVGQITSALVGLGAAA</sequence>
<evidence type="ECO:0000313" key="2">
    <source>
        <dbReference type="Proteomes" id="UP000077748"/>
    </source>
</evidence>